<dbReference type="SUPFAM" id="SSF53901">
    <property type="entry name" value="Thiolase-like"/>
    <property type="match status" value="1"/>
</dbReference>
<dbReference type="NCBIfam" id="NF006829">
    <property type="entry name" value="PRK09352.1"/>
    <property type="match status" value="1"/>
</dbReference>
<comment type="similarity">
    <text evidence="2 14">Belongs to the thiolase-like superfamily. FabH family.</text>
</comment>
<reference evidence="17 18" key="1">
    <citation type="submission" date="2019-03" db="EMBL/GenBank/DDBJ databases">
        <title>Genomic Encyclopedia of Type Strains, Phase IV (KMG-IV): sequencing the most valuable type-strain genomes for metagenomic binning, comparative biology and taxonomic classification.</title>
        <authorList>
            <person name="Goeker M."/>
        </authorList>
    </citation>
    <scope>NUCLEOTIDE SEQUENCE [LARGE SCALE GENOMIC DNA]</scope>
    <source>
        <strain evidence="17 18">DSM 45707</strain>
    </source>
</reference>
<dbReference type="InterPro" id="IPR013751">
    <property type="entry name" value="ACP_syn_III_N"/>
</dbReference>
<evidence type="ECO:0000256" key="8">
    <source>
        <dbReference type="ARBA" id="ARBA00023160"/>
    </source>
</evidence>
<dbReference type="Pfam" id="PF08545">
    <property type="entry name" value="ACP_syn_III"/>
    <property type="match status" value="1"/>
</dbReference>
<dbReference type="InterPro" id="IPR004655">
    <property type="entry name" value="FabH"/>
</dbReference>
<evidence type="ECO:0000256" key="1">
    <source>
        <dbReference type="ARBA" id="ARBA00005194"/>
    </source>
</evidence>
<dbReference type="NCBIfam" id="TIGR00747">
    <property type="entry name" value="fabH"/>
    <property type="match status" value="1"/>
</dbReference>
<dbReference type="HAMAP" id="MF_01815">
    <property type="entry name" value="FabH"/>
    <property type="match status" value="1"/>
</dbReference>
<evidence type="ECO:0000256" key="9">
    <source>
        <dbReference type="ARBA" id="ARBA00023315"/>
    </source>
</evidence>
<name>A0A4R3L9K9_9BACL</name>
<evidence type="ECO:0000256" key="4">
    <source>
        <dbReference type="ARBA" id="ARBA00022516"/>
    </source>
</evidence>
<comment type="catalytic activity">
    <reaction evidence="10">
        <text>malonyl-[ACP] + acetyl-CoA + H(+) = 3-oxobutanoyl-[ACP] + CO2 + CoA</text>
        <dbReference type="Rhea" id="RHEA:12080"/>
        <dbReference type="Rhea" id="RHEA-COMP:9623"/>
        <dbReference type="Rhea" id="RHEA-COMP:9625"/>
        <dbReference type="ChEBI" id="CHEBI:15378"/>
        <dbReference type="ChEBI" id="CHEBI:16526"/>
        <dbReference type="ChEBI" id="CHEBI:57287"/>
        <dbReference type="ChEBI" id="CHEBI:57288"/>
        <dbReference type="ChEBI" id="CHEBI:78449"/>
        <dbReference type="ChEBI" id="CHEBI:78450"/>
        <dbReference type="EC" id="2.3.1.180"/>
    </reaction>
    <physiologicalReaction direction="left-to-right" evidence="10">
        <dbReference type="Rhea" id="RHEA:12081"/>
    </physiologicalReaction>
</comment>
<proteinExistence type="inferred from homology"/>
<dbReference type="UniPathway" id="UPA00094"/>
<comment type="function">
    <text evidence="14">Catalyzes the condensation reaction of fatty acid synthesis by the addition to an acyl acceptor of two carbons from malonyl-ACP. Catalyzes the first condensation reaction which initiates fatty acid synthesis and may therefore play a role in governing the total rate of fatty acid production. Possesses both acetoacetyl-ACP synthase and acetyl transacylase activities. Its substrate specificity determines the biosynthesis of branched-chain and/or straight-chain of fatty acids.</text>
</comment>
<dbReference type="Gene3D" id="3.40.47.10">
    <property type="match status" value="1"/>
</dbReference>
<dbReference type="PANTHER" id="PTHR34069:SF2">
    <property type="entry name" value="BETA-KETOACYL-[ACYL-CARRIER-PROTEIN] SYNTHASE III"/>
    <property type="match status" value="1"/>
</dbReference>
<dbReference type="PANTHER" id="PTHR34069">
    <property type="entry name" value="3-OXOACYL-[ACYL-CARRIER-PROTEIN] SYNTHASE 3"/>
    <property type="match status" value="1"/>
</dbReference>
<evidence type="ECO:0000259" key="15">
    <source>
        <dbReference type="Pfam" id="PF08541"/>
    </source>
</evidence>
<keyword evidence="5 14" id="KW-0808">Transferase</keyword>
<feature type="domain" description="Beta-ketoacyl-[acyl-carrier-protein] synthase III N-terminal" evidence="16">
    <location>
        <begin position="99"/>
        <end position="177"/>
    </location>
</feature>
<organism evidence="17 18">
    <name type="scientific">Hazenella coriacea</name>
    <dbReference type="NCBI Taxonomy" id="1179467"/>
    <lineage>
        <taxon>Bacteria</taxon>
        <taxon>Bacillati</taxon>
        <taxon>Bacillota</taxon>
        <taxon>Bacilli</taxon>
        <taxon>Bacillales</taxon>
        <taxon>Thermoactinomycetaceae</taxon>
        <taxon>Hazenella</taxon>
    </lineage>
</organism>
<keyword evidence="4 14" id="KW-0444">Lipid biosynthesis</keyword>
<evidence type="ECO:0000256" key="10">
    <source>
        <dbReference type="ARBA" id="ARBA00051096"/>
    </source>
</evidence>
<evidence type="ECO:0000256" key="11">
    <source>
        <dbReference type="ARBA" id="ARBA00052407"/>
    </source>
</evidence>
<dbReference type="EC" id="2.3.1.180" evidence="14"/>
<dbReference type="EMBL" id="SMAG01000002">
    <property type="protein sequence ID" value="TCS95795.1"/>
    <property type="molecule type" value="Genomic_DNA"/>
</dbReference>
<evidence type="ECO:0000256" key="6">
    <source>
        <dbReference type="ARBA" id="ARBA00022832"/>
    </source>
</evidence>
<protein>
    <recommendedName>
        <fullName evidence="14">Beta-ketoacyl-[acyl-carrier-protein] synthase III</fullName>
        <shortName evidence="14">Beta-ketoacyl-ACP synthase III</shortName>
        <shortName evidence="14">KAS III</shortName>
        <ecNumber evidence="14">2.3.1.180</ecNumber>
    </recommendedName>
    <alternativeName>
        <fullName evidence="14">3-oxoacyl-[acyl-carrier-protein] synthase 3</fullName>
    </alternativeName>
    <alternativeName>
        <fullName evidence="14">3-oxoacyl-[acyl-carrier-protein] synthase III</fullName>
    </alternativeName>
</protein>
<dbReference type="GO" id="GO:0044550">
    <property type="term" value="P:secondary metabolite biosynthetic process"/>
    <property type="evidence" value="ECO:0007669"/>
    <property type="project" value="TreeGrafter"/>
</dbReference>
<feature type="active site" evidence="14">
    <location>
        <position position="242"/>
    </location>
</feature>
<keyword evidence="6 14" id="KW-0276">Fatty acid metabolism</keyword>
<evidence type="ECO:0000256" key="5">
    <source>
        <dbReference type="ARBA" id="ARBA00022679"/>
    </source>
</evidence>
<comment type="subunit">
    <text evidence="14">Homodimer.</text>
</comment>
<dbReference type="AlphaFoldDB" id="A0A4R3L9K9"/>
<evidence type="ECO:0000256" key="12">
    <source>
        <dbReference type="ARBA" id="ARBA00052467"/>
    </source>
</evidence>
<keyword evidence="14" id="KW-0511">Multifunctional enzyme</keyword>
<comment type="catalytic activity">
    <reaction evidence="12">
        <text>2-methylpropanoyl-CoA + malonyl-[ACP] + H(+) = 4-methyl-3-oxopentanoyl-[ACP] + CO2 + CoA</text>
        <dbReference type="Rhea" id="RHEA:42268"/>
        <dbReference type="Rhea" id="RHEA-COMP:9623"/>
        <dbReference type="Rhea" id="RHEA-COMP:9940"/>
        <dbReference type="ChEBI" id="CHEBI:15378"/>
        <dbReference type="ChEBI" id="CHEBI:16526"/>
        <dbReference type="ChEBI" id="CHEBI:57287"/>
        <dbReference type="ChEBI" id="CHEBI:57338"/>
        <dbReference type="ChEBI" id="CHEBI:78449"/>
        <dbReference type="ChEBI" id="CHEBI:78820"/>
        <dbReference type="EC" id="2.3.1.300"/>
    </reaction>
    <physiologicalReaction direction="left-to-right" evidence="12">
        <dbReference type="Rhea" id="RHEA:42269"/>
    </physiologicalReaction>
</comment>
<comment type="pathway">
    <text evidence="1 14">Lipid metabolism; fatty acid biosynthesis.</text>
</comment>
<evidence type="ECO:0000256" key="14">
    <source>
        <dbReference type="HAMAP-Rule" id="MF_01815"/>
    </source>
</evidence>
<keyword evidence="8 14" id="KW-0275">Fatty acid biosynthesis</keyword>
<dbReference type="InterPro" id="IPR013747">
    <property type="entry name" value="ACP_syn_III_C"/>
</dbReference>
<feature type="active site" evidence="14">
    <location>
        <position position="105"/>
    </location>
</feature>
<evidence type="ECO:0000256" key="2">
    <source>
        <dbReference type="ARBA" id="ARBA00008642"/>
    </source>
</evidence>
<comment type="domain">
    <text evidence="14">The last Arg residue of the ACP-binding site is essential for the weak association between ACP/AcpP and FabH.</text>
</comment>
<dbReference type="GO" id="GO:0033818">
    <property type="term" value="F:beta-ketoacyl-acyl-carrier-protein synthase III activity"/>
    <property type="evidence" value="ECO:0007669"/>
    <property type="project" value="UniProtKB-UniRule"/>
</dbReference>
<feature type="active site" evidence="14">
    <location>
        <position position="272"/>
    </location>
</feature>
<gene>
    <name evidence="14" type="primary">fabH</name>
    <name evidence="17" type="ORF">EDD58_102376</name>
</gene>
<sequence length="317" mass="34296">MGTYVPDRILSNHDLEKMVDTSDEWIIQRTGIKERRIAADDQFTSDLAVLAVKNLIKNYSVSVEDVDFILVSTTTPDTPLPSVASQLQHRLGIQSCGSLDISAACAGFVMGLNLANGLVTSGLHRKILVVGSETLSKVTDFKDRTTCILFGDGAGAALVERDDNHASFIHSVSTTEGRAGVHLYRSGLANTLEQTELAGAGNIIQNGREVFKLAVSTMVREIPKLLEQAGFSQADLDWFVPHSANIRIIEAACDRLKFPMEKVLFSAEYFGNTSSATIPLALQLGIEQGKIKTGDTLLLSGFGGGFVHSSTLIRWNI</sequence>
<comment type="catalytic activity">
    <reaction evidence="13">
        <text>3-methylbutanoyl-CoA + malonyl-[ACP] + H(+) = 5-methyl-3-oxohexanoyl-[ACP] + CO2 + CoA</text>
        <dbReference type="Rhea" id="RHEA:42272"/>
        <dbReference type="Rhea" id="RHEA-COMP:9623"/>
        <dbReference type="Rhea" id="RHEA-COMP:9941"/>
        <dbReference type="ChEBI" id="CHEBI:15378"/>
        <dbReference type="ChEBI" id="CHEBI:16526"/>
        <dbReference type="ChEBI" id="CHEBI:57287"/>
        <dbReference type="ChEBI" id="CHEBI:57345"/>
        <dbReference type="ChEBI" id="CHEBI:78449"/>
        <dbReference type="ChEBI" id="CHEBI:78822"/>
        <dbReference type="EC" id="2.3.1.300"/>
    </reaction>
    <physiologicalReaction direction="left-to-right" evidence="13">
        <dbReference type="Rhea" id="RHEA:42273"/>
    </physiologicalReaction>
</comment>
<feature type="region of interest" description="ACP-binding" evidence="14">
    <location>
        <begin position="243"/>
        <end position="247"/>
    </location>
</feature>
<dbReference type="GO" id="GO:0005737">
    <property type="term" value="C:cytoplasm"/>
    <property type="evidence" value="ECO:0007669"/>
    <property type="project" value="UniProtKB-SubCell"/>
</dbReference>
<evidence type="ECO:0000256" key="7">
    <source>
        <dbReference type="ARBA" id="ARBA00023098"/>
    </source>
</evidence>
<dbReference type="FunFam" id="3.40.47.10:FF:000004">
    <property type="entry name" value="3-oxoacyl-[acyl-carrier-protein] synthase 3"/>
    <property type="match status" value="1"/>
</dbReference>
<evidence type="ECO:0000256" key="13">
    <source>
        <dbReference type="ARBA" id="ARBA00052985"/>
    </source>
</evidence>
<evidence type="ECO:0000313" key="18">
    <source>
        <dbReference type="Proteomes" id="UP000294937"/>
    </source>
</evidence>
<dbReference type="Proteomes" id="UP000294937">
    <property type="component" value="Unassembled WGS sequence"/>
</dbReference>
<dbReference type="CDD" id="cd00830">
    <property type="entry name" value="KAS_III"/>
    <property type="match status" value="1"/>
</dbReference>
<keyword evidence="9 14" id="KW-0012">Acyltransferase</keyword>
<dbReference type="GO" id="GO:0006633">
    <property type="term" value="P:fatty acid biosynthetic process"/>
    <property type="evidence" value="ECO:0007669"/>
    <property type="project" value="UniProtKB-UniRule"/>
</dbReference>
<keyword evidence="18" id="KW-1185">Reference proteome</keyword>
<keyword evidence="3 14" id="KW-0963">Cytoplasm</keyword>
<dbReference type="Pfam" id="PF08541">
    <property type="entry name" value="ACP_syn_III_C"/>
    <property type="match status" value="1"/>
</dbReference>
<evidence type="ECO:0000256" key="3">
    <source>
        <dbReference type="ARBA" id="ARBA00022490"/>
    </source>
</evidence>
<evidence type="ECO:0000259" key="16">
    <source>
        <dbReference type="Pfam" id="PF08545"/>
    </source>
</evidence>
<accession>A0A4R3L9K9</accession>
<keyword evidence="7 14" id="KW-0443">Lipid metabolism</keyword>
<evidence type="ECO:0000313" key="17">
    <source>
        <dbReference type="EMBL" id="TCS95795.1"/>
    </source>
</evidence>
<comment type="caution">
    <text evidence="17">The sequence shown here is derived from an EMBL/GenBank/DDBJ whole genome shotgun (WGS) entry which is preliminary data.</text>
</comment>
<comment type="catalytic activity">
    <reaction evidence="11">
        <text>(2S)-2-methylbutanoyl-CoA + malonyl-[ACP] + H(+) = (4S)-4-methyl-3-oxohexanoyl-[ACP] + CO2 + CoA</text>
        <dbReference type="Rhea" id="RHEA:42276"/>
        <dbReference type="Rhea" id="RHEA-COMP:9623"/>
        <dbReference type="Rhea" id="RHEA-COMP:17148"/>
        <dbReference type="ChEBI" id="CHEBI:15378"/>
        <dbReference type="ChEBI" id="CHEBI:16526"/>
        <dbReference type="ChEBI" id="CHEBI:57287"/>
        <dbReference type="ChEBI" id="CHEBI:78449"/>
        <dbReference type="ChEBI" id="CHEBI:88166"/>
        <dbReference type="ChEBI" id="CHEBI:167462"/>
        <dbReference type="EC" id="2.3.1.300"/>
    </reaction>
    <physiologicalReaction direction="left-to-right" evidence="11">
        <dbReference type="Rhea" id="RHEA:42277"/>
    </physiologicalReaction>
</comment>
<comment type="subcellular location">
    <subcellularLocation>
        <location evidence="14">Cytoplasm</location>
    </subcellularLocation>
</comment>
<dbReference type="InterPro" id="IPR016039">
    <property type="entry name" value="Thiolase-like"/>
</dbReference>
<feature type="domain" description="Beta-ketoacyl-[acyl-carrier-protein] synthase III C-terminal" evidence="15">
    <location>
        <begin position="226"/>
        <end position="315"/>
    </location>
</feature>
<dbReference type="GO" id="GO:0004315">
    <property type="term" value="F:3-oxoacyl-[acyl-carrier-protein] synthase activity"/>
    <property type="evidence" value="ECO:0007669"/>
    <property type="project" value="InterPro"/>
</dbReference>